<evidence type="ECO:0000313" key="2">
    <source>
        <dbReference type="Proteomes" id="UP000683925"/>
    </source>
</evidence>
<proteinExistence type="predicted"/>
<reference evidence="1" key="1">
    <citation type="submission" date="2021-01" db="EMBL/GenBank/DDBJ databases">
        <authorList>
            <consortium name="Genoscope - CEA"/>
            <person name="William W."/>
        </authorList>
    </citation>
    <scope>NUCLEOTIDE SEQUENCE</scope>
</reference>
<dbReference type="OrthoDB" id="311881at2759"/>
<dbReference type="EMBL" id="CAJJDP010000117">
    <property type="protein sequence ID" value="CAD8198443.1"/>
    <property type="molecule type" value="Genomic_DNA"/>
</dbReference>
<evidence type="ECO:0000313" key="1">
    <source>
        <dbReference type="EMBL" id="CAD8198443.1"/>
    </source>
</evidence>
<accession>A0A8S1XC68</accession>
<gene>
    <name evidence="1" type="ORF">POCTA_138.1.T1170001</name>
</gene>
<dbReference type="PANTHER" id="PTHR39767">
    <property type="entry name" value="CALCIUM/CALMODULIN-BINDING MEMBRANE PROTEIN PCM4-RELATED"/>
    <property type="match status" value="1"/>
</dbReference>
<dbReference type="Proteomes" id="UP000683925">
    <property type="component" value="Unassembled WGS sequence"/>
</dbReference>
<dbReference type="OMA" id="THYYEIS"/>
<comment type="caution">
    <text evidence="1">The sequence shown here is derived from an EMBL/GenBank/DDBJ whole genome shotgun (WGS) entry which is preliminary data.</text>
</comment>
<protein>
    <submittedName>
        <fullName evidence="1">Uncharacterized protein</fullName>
    </submittedName>
</protein>
<keyword evidence="2" id="KW-1185">Reference proteome</keyword>
<sequence length="344" mass="40705">MLMIIITTTHQTVIYEFNANSNNIDGWGNWQGYSYLNTCGGIRYFGSTTHYYEISRIFLDLEPHSHFIVDAQFLSIDNYNQPYIEIDFMQQSYGSVKSSLASICGDSHVEYLLTISITLQHNRRTGWIYIKQNYGGLISLKLSIIKCQYECDGCIHAFCLQWKLHQYSFNQKYFTSSDGWTVQSQFYNYFACGGCQFLLFSQIKYYTQLPPHQDILIRFFKVDQYIIIVDYLYDKQTVSKNYFIEILIKNHHDPILQLNINTHIPSEQSKIRDFEVFYTQPEGEWRKFILGSDYAKILQEKKEISVTKQNLNLEKTYSVKFQNRIIFHTKFATPTRRFLYKATQ</sequence>
<dbReference type="AlphaFoldDB" id="A0A8S1XC68"/>
<organism evidence="1 2">
    <name type="scientific">Paramecium octaurelia</name>
    <dbReference type="NCBI Taxonomy" id="43137"/>
    <lineage>
        <taxon>Eukaryota</taxon>
        <taxon>Sar</taxon>
        <taxon>Alveolata</taxon>
        <taxon>Ciliophora</taxon>
        <taxon>Intramacronucleata</taxon>
        <taxon>Oligohymenophorea</taxon>
        <taxon>Peniculida</taxon>
        <taxon>Parameciidae</taxon>
        <taxon>Paramecium</taxon>
    </lineage>
</organism>
<name>A0A8S1XC68_PAROT</name>
<dbReference type="PANTHER" id="PTHR39767:SF2">
    <property type="entry name" value="CHROMOSOME UNDETERMINED SCAFFOLD_1, WHOLE GENOME SHOTGUN SEQUENCE"/>
    <property type="match status" value="1"/>
</dbReference>